<dbReference type="GO" id="GO:0003924">
    <property type="term" value="F:GTPase activity"/>
    <property type="evidence" value="ECO:0007669"/>
    <property type="project" value="InterPro"/>
</dbReference>
<dbReference type="NCBIfam" id="TIGR00231">
    <property type="entry name" value="small_GTP"/>
    <property type="match status" value="1"/>
</dbReference>
<dbReference type="SUPFAM" id="SSF52540">
    <property type="entry name" value="P-loop containing nucleoside triphosphate hydrolases"/>
    <property type="match status" value="1"/>
</dbReference>
<dbReference type="InterPro" id="IPR027417">
    <property type="entry name" value="P-loop_NTPase"/>
</dbReference>
<dbReference type="GO" id="GO:0005525">
    <property type="term" value="F:GTP binding"/>
    <property type="evidence" value="ECO:0007669"/>
    <property type="project" value="InterPro"/>
</dbReference>
<dbReference type="Proteomes" id="UP000219036">
    <property type="component" value="Unassembled WGS sequence"/>
</dbReference>
<dbReference type="PANTHER" id="PTHR42708">
    <property type="entry name" value="ATP/GTP-BINDING PROTEIN-RELATED"/>
    <property type="match status" value="1"/>
</dbReference>
<dbReference type="InterPro" id="IPR000795">
    <property type="entry name" value="T_Tr_GTP-bd_dom"/>
</dbReference>
<organism evidence="2 3">
    <name type="scientific">Persephonella hydrogeniphila</name>
    <dbReference type="NCBI Taxonomy" id="198703"/>
    <lineage>
        <taxon>Bacteria</taxon>
        <taxon>Pseudomonadati</taxon>
        <taxon>Aquificota</taxon>
        <taxon>Aquificia</taxon>
        <taxon>Aquificales</taxon>
        <taxon>Hydrogenothermaceae</taxon>
        <taxon>Persephonella</taxon>
    </lineage>
</organism>
<feature type="domain" description="Tr-type G" evidence="1">
    <location>
        <begin position="4"/>
        <end position="132"/>
    </location>
</feature>
<dbReference type="AlphaFoldDB" id="A0A285N1S9"/>
<dbReference type="InterPro" id="IPR005225">
    <property type="entry name" value="Small_GTP-bd"/>
</dbReference>
<dbReference type="Gene3D" id="3.40.50.300">
    <property type="entry name" value="P-loop containing nucleotide triphosphate hydrolases"/>
    <property type="match status" value="1"/>
</dbReference>
<evidence type="ECO:0000313" key="2">
    <source>
        <dbReference type="EMBL" id="SNZ03288.1"/>
    </source>
</evidence>
<dbReference type="OrthoDB" id="4319884at2"/>
<dbReference type="InterPro" id="IPR052705">
    <property type="entry name" value="Gliding_Motility_GTPase"/>
</dbReference>
<dbReference type="PANTHER" id="PTHR42708:SF1">
    <property type="entry name" value="GLIDING MOTILITY PROTEIN MGLA"/>
    <property type="match status" value="1"/>
</dbReference>
<keyword evidence="3" id="KW-1185">Reference proteome</keyword>
<accession>A0A285N1S9</accession>
<dbReference type="CDD" id="cd00882">
    <property type="entry name" value="Ras_like_GTPase"/>
    <property type="match status" value="1"/>
</dbReference>
<evidence type="ECO:0000313" key="3">
    <source>
        <dbReference type="Proteomes" id="UP000219036"/>
    </source>
</evidence>
<sequence length="172" mass="19074">MVAKILVTGHFSAGKTQFIATLTKNCFSTEVKVSSDEEKIKSSTTVAMDYGKISISGIDIHLFGTPGQERFDFMLEILGRNHDGAVILIDSTDKSNILKTERFIQFLRKEGKPFIVACNKQDMKDSLTSEEIAGLMNLPRDIVLPLTALEYSSCFSVIDRLVNHIVSNRKAA</sequence>
<dbReference type="EMBL" id="OBEI01000001">
    <property type="protein sequence ID" value="SNZ03288.1"/>
    <property type="molecule type" value="Genomic_DNA"/>
</dbReference>
<proteinExistence type="predicted"/>
<dbReference type="RefSeq" id="WP_096999532.1">
    <property type="nucleotide sequence ID" value="NZ_OBEI01000001.1"/>
</dbReference>
<evidence type="ECO:0000259" key="1">
    <source>
        <dbReference type="Pfam" id="PF00009"/>
    </source>
</evidence>
<protein>
    <recommendedName>
        <fullName evidence="1">Tr-type G domain-containing protein</fullName>
    </recommendedName>
</protein>
<gene>
    <name evidence="2" type="ORF">SAMN06265182_0342</name>
</gene>
<name>A0A285N1S9_9AQUI</name>
<dbReference type="Pfam" id="PF00009">
    <property type="entry name" value="GTP_EFTU"/>
    <property type="match status" value="1"/>
</dbReference>
<reference evidence="3" key="1">
    <citation type="submission" date="2017-09" db="EMBL/GenBank/DDBJ databases">
        <authorList>
            <person name="Varghese N."/>
            <person name="Submissions S."/>
        </authorList>
    </citation>
    <scope>NUCLEOTIDE SEQUENCE [LARGE SCALE GENOMIC DNA]</scope>
    <source>
        <strain evidence="3">DSM 15103</strain>
    </source>
</reference>